<gene>
    <name evidence="1" type="ORF">B5M42_17570</name>
</gene>
<reference evidence="1 2" key="1">
    <citation type="submission" date="2017-03" db="EMBL/GenBank/DDBJ databases">
        <title>Isolation of Levoglucosan Utilizing Bacteria.</title>
        <authorList>
            <person name="Arya A.S."/>
        </authorList>
    </citation>
    <scope>NUCLEOTIDE SEQUENCE [LARGE SCALE GENOMIC DNA]</scope>
    <source>
        <strain evidence="1 2">MEC069</strain>
    </source>
</reference>
<organism evidence="1 2">
    <name type="scientific">Paenibacillus athensensis</name>
    <dbReference type="NCBI Taxonomy" id="1967502"/>
    <lineage>
        <taxon>Bacteria</taxon>
        <taxon>Bacillati</taxon>
        <taxon>Bacillota</taxon>
        <taxon>Bacilli</taxon>
        <taxon>Bacillales</taxon>
        <taxon>Paenibacillaceae</taxon>
        <taxon>Paenibacillus</taxon>
    </lineage>
</organism>
<evidence type="ECO:0000313" key="2">
    <source>
        <dbReference type="Proteomes" id="UP000298246"/>
    </source>
</evidence>
<dbReference type="Proteomes" id="UP000298246">
    <property type="component" value="Unassembled WGS sequence"/>
</dbReference>
<dbReference type="RefSeq" id="WP_134755146.1">
    <property type="nucleotide sequence ID" value="NZ_MYFO02000010.1"/>
</dbReference>
<evidence type="ECO:0000313" key="1">
    <source>
        <dbReference type="EMBL" id="TFE85370.1"/>
    </source>
</evidence>
<dbReference type="OrthoDB" id="8730636at2"/>
<dbReference type="AlphaFoldDB" id="A0A4Y8PXB7"/>
<protein>
    <recommendedName>
        <fullName evidence="3">Permease</fullName>
    </recommendedName>
</protein>
<name>A0A4Y8PXB7_9BACL</name>
<sequence>MPQYRNLDIALYFTTRCIASIASMEALAASMDFFARHMHIAKVYLETHRDDMDVAPERMEELKHFFASRGIATAGAITTTVMQTVRNKPLIDETGVFGCGGTILNEQAKPQAAYGTKVTWSTLCYTNPAHRGLLQQVAEYSASLFDEVIIDDFYFTSCTCPACIEAKGERSWEQFRLELMAEVSENVVIAPAKAVNPDVKLVIKYPNWYEAYQETGYNPQVQSPLFDGIYTGTETRDTNRSAQHLPRYGSYSLMRWMEHVKPGENGGGWIDPWQGIHNLSHYLEQAQLTFFGKGRELTLFCYSWLLEQIFIPALGFELGRLDPLLSELGEPTGIPVYEPFNAQGEDHLYDYLGMIGLALDPTPHFPETDKLILLTQNSAQDEQLVAKLKAHLLDGGDACITTGLLKALQGKGIEEFTTARYTDKKVLTRDYAIGGYGSPSIYNGYFSGKDDVLLPVIDYKNNAGEPLVLARKTDNNFPLLLRNLYGRGTLYVLTVPDDFADVYSYPAEVLSTIRQYLLSGCGIYMDGPAKISMFLYDNDTFIVSSFLDFPSNVRLRADGADRTLTDVRTGETIPALLRKPGETVFELEVQPVLYRVLRLGRE</sequence>
<comment type="caution">
    <text evidence="1">The sequence shown here is derived from an EMBL/GenBank/DDBJ whole genome shotgun (WGS) entry which is preliminary data.</text>
</comment>
<accession>A0A4Y8PXB7</accession>
<proteinExistence type="predicted"/>
<keyword evidence="2" id="KW-1185">Reference proteome</keyword>
<evidence type="ECO:0008006" key="3">
    <source>
        <dbReference type="Google" id="ProtNLM"/>
    </source>
</evidence>
<dbReference type="EMBL" id="MYFO01000026">
    <property type="protein sequence ID" value="TFE85370.1"/>
    <property type="molecule type" value="Genomic_DNA"/>
</dbReference>